<evidence type="ECO:0000256" key="4">
    <source>
        <dbReference type="SAM" id="Phobius"/>
    </source>
</evidence>
<evidence type="ECO:0000256" key="1">
    <source>
        <dbReference type="ARBA" id="ARBA00023015"/>
    </source>
</evidence>
<dbReference type="EMBL" id="SSNZ01000012">
    <property type="protein sequence ID" value="THF47408.1"/>
    <property type="molecule type" value="Genomic_DNA"/>
</dbReference>
<keyword evidence="7" id="KW-1185">Reference proteome</keyword>
<name>A0A4S3ZPH2_9FLAO</name>
<evidence type="ECO:0000313" key="7">
    <source>
        <dbReference type="Proteomes" id="UP000307507"/>
    </source>
</evidence>
<dbReference type="Proteomes" id="UP000307507">
    <property type="component" value="Unassembled WGS sequence"/>
</dbReference>
<dbReference type="PRINTS" id="PR00032">
    <property type="entry name" value="HTHARAC"/>
</dbReference>
<keyword evidence="4" id="KW-0812">Transmembrane</keyword>
<keyword evidence="2" id="KW-0238">DNA-binding</keyword>
<dbReference type="SMART" id="SM00342">
    <property type="entry name" value="HTH_ARAC"/>
    <property type="match status" value="1"/>
</dbReference>
<proteinExistence type="predicted"/>
<evidence type="ECO:0000313" key="6">
    <source>
        <dbReference type="EMBL" id="THF47408.1"/>
    </source>
</evidence>
<dbReference type="RefSeq" id="WP_136404397.1">
    <property type="nucleotide sequence ID" value="NZ_SSNZ01000012.1"/>
</dbReference>
<dbReference type="Gene3D" id="1.10.10.60">
    <property type="entry name" value="Homeodomain-like"/>
    <property type="match status" value="2"/>
</dbReference>
<feature type="transmembrane region" description="Helical" evidence="4">
    <location>
        <begin position="32"/>
        <end position="54"/>
    </location>
</feature>
<dbReference type="InterPro" id="IPR020449">
    <property type="entry name" value="Tscrpt_reg_AraC-type_HTH"/>
</dbReference>
<keyword evidence="1" id="KW-0805">Transcription regulation</keyword>
<keyword evidence="4" id="KW-1133">Transmembrane helix</keyword>
<gene>
    <name evidence="6" type="ORF">E6C50_16740</name>
</gene>
<accession>A0A4S3ZPH2</accession>
<dbReference type="GO" id="GO:0043565">
    <property type="term" value="F:sequence-specific DNA binding"/>
    <property type="evidence" value="ECO:0007669"/>
    <property type="project" value="InterPro"/>
</dbReference>
<feature type="transmembrane region" description="Helical" evidence="4">
    <location>
        <begin position="188"/>
        <end position="207"/>
    </location>
</feature>
<dbReference type="Pfam" id="PF12833">
    <property type="entry name" value="HTH_18"/>
    <property type="match status" value="1"/>
</dbReference>
<dbReference type="InterPro" id="IPR018062">
    <property type="entry name" value="HTH_AraC-typ_CS"/>
</dbReference>
<evidence type="ECO:0000259" key="5">
    <source>
        <dbReference type="PROSITE" id="PS01124"/>
    </source>
</evidence>
<dbReference type="PROSITE" id="PS00041">
    <property type="entry name" value="HTH_ARAC_FAMILY_1"/>
    <property type="match status" value="1"/>
</dbReference>
<feature type="transmembrane region" description="Helical" evidence="4">
    <location>
        <begin position="164"/>
        <end position="182"/>
    </location>
</feature>
<dbReference type="PANTHER" id="PTHR43280">
    <property type="entry name" value="ARAC-FAMILY TRANSCRIPTIONAL REGULATOR"/>
    <property type="match status" value="1"/>
</dbReference>
<reference evidence="6 7" key="1">
    <citation type="submission" date="2019-04" db="EMBL/GenBank/DDBJ databases">
        <title>Flavobacterium sp. nov. isolated from construction timber.</title>
        <authorList>
            <person name="Lin S.-Y."/>
            <person name="Chang C.-T."/>
            <person name="Young C.-C."/>
        </authorList>
    </citation>
    <scope>NUCLEOTIDE SEQUENCE [LARGE SCALE GENOMIC DNA]</scope>
    <source>
        <strain evidence="6 7">CC-CTC003</strain>
    </source>
</reference>
<organism evidence="6 7">
    <name type="scientific">Flavobacterium supellecticarium</name>
    <dbReference type="NCBI Taxonomy" id="2565924"/>
    <lineage>
        <taxon>Bacteria</taxon>
        <taxon>Pseudomonadati</taxon>
        <taxon>Bacteroidota</taxon>
        <taxon>Flavobacteriia</taxon>
        <taxon>Flavobacteriales</taxon>
        <taxon>Flavobacteriaceae</taxon>
        <taxon>Flavobacterium</taxon>
    </lineage>
</organism>
<comment type="caution">
    <text evidence="6">The sequence shown here is derived from an EMBL/GenBank/DDBJ whole genome shotgun (WGS) entry which is preliminary data.</text>
</comment>
<dbReference type="SUPFAM" id="SSF46689">
    <property type="entry name" value="Homeodomain-like"/>
    <property type="match status" value="1"/>
</dbReference>
<evidence type="ECO:0000256" key="2">
    <source>
        <dbReference type="ARBA" id="ARBA00023125"/>
    </source>
</evidence>
<feature type="domain" description="HTH araC/xylS-type" evidence="5">
    <location>
        <begin position="254"/>
        <end position="351"/>
    </location>
</feature>
<evidence type="ECO:0000256" key="3">
    <source>
        <dbReference type="ARBA" id="ARBA00023163"/>
    </source>
</evidence>
<dbReference type="PROSITE" id="PS01124">
    <property type="entry name" value="HTH_ARAC_FAMILY_2"/>
    <property type="match status" value="1"/>
</dbReference>
<dbReference type="InterPro" id="IPR018060">
    <property type="entry name" value="HTH_AraC"/>
</dbReference>
<dbReference type="OrthoDB" id="9779074at2"/>
<keyword evidence="3" id="KW-0804">Transcription</keyword>
<dbReference type="PANTHER" id="PTHR43280:SF2">
    <property type="entry name" value="HTH-TYPE TRANSCRIPTIONAL REGULATOR EXSA"/>
    <property type="match status" value="1"/>
</dbReference>
<dbReference type="InterPro" id="IPR009057">
    <property type="entry name" value="Homeodomain-like_sf"/>
</dbReference>
<dbReference type="GO" id="GO:0003700">
    <property type="term" value="F:DNA-binding transcription factor activity"/>
    <property type="evidence" value="ECO:0007669"/>
    <property type="project" value="InterPro"/>
</dbReference>
<dbReference type="AlphaFoldDB" id="A0A4S3ZPH2"/>
<protein>
    <submittedName>
        <fullName evidence="6">AraC family transcriptional regulator</fullName>
    </submittedName>
</protein>
<feature type="transmembrane region" description="Helical" evidence="4">
    <location>
        <begin position="120"/>
        <end position="143"/>
    </location>
</feature>
<keyword evidence="4" id="KW-0472">Membrane</keyword>
<feature type="transmembrane region" description="Helical" evidence="4">
    <location>
        <begin position="95"/>
        <end position="114"/>
    </location>
</feature>
<sequence length="351" mass="40721">MLFLLLALVFGCNALTLYVLLKTKSDKLFDKVIRYVVWISLFHSAYAFLSRYYFEELPFIDRAAPFGLLYGPMLYFLSFSNHEKRLGRSNVIKHGSPFLVATIGYVIFLISPEWRRNYGLYYFEVLYSGVVVSMVGYVLYVFLNHKKAISDNRIRKLINSGATWLLLIASLLASIIVSKILRKEDIGSLLPGMIIYGAMLFVSFLIFKYSINNLLVKAGVDEESEESVPISAPRQYQKSALTVEILREYEQKLNTIMETEQVFLDTELSLESLSRKVKIPKHHLTQLFNTKINQTFYQYINMYRINHSCKLLLEEPETNLEEIAFKSGFNSKVTFNRYFKNQMGCTPSEYR</sequence>